<protein>
    <recommendedName>
        <fullName evidence="4">Cystatin domain-containing protein</fullName>
    </recommendedName>
</protein>
<gene>
    <name evidence="2" type="ORF">ANE_LOCUS4213</name>
</gene>
<feature type="region of interest" description="Disordered" evidence="1">
    <location>
        <begin position="37"/>
        <end position="59"/>
    </location>
</feature>
<dbReference type="OrthoDB" id="1102427at2759"/>
<evidence type="ECO:0000313" key="2">
    <source>
        <dbReference type="EMBL" id="VVA93768.1"/>
    </source>
</evidence>
<dbReference type="PANTHER" id="PTHR31228:SF24">
    <property type="entry name" value="CYSTATIN_MONELLIN SUPERFAMILY PROTEIN"/>
    <property type="match status" value="1"/>
</dbReference>
<evidence type="ECO:0008006" key="4">
    <source>
        <dbReference type="Google" id="ProtNLM"/>
    </source>
</evidence>
<name>A0A565AWH6_9BRAS</name>
<organism evidence="2 3">
    <name type="scientific">Arabis nemorensis</name>
    <dbReference type="NCBI Taxonomy" id="586526"/>
    <lineage>
        <taxon>Eukaryota</taxon>
        <taxon>Viridiplantae</taxon>
        <taxon>Streptophyta</taxon>
        <taxon>Embryophyta</taxon>
        <taxon>Tracheophyta</taxon>
        <taxon>Spermatophyta</taxon>
        <taxon>Magnoliopsida</taxon>
        <taxon>eudicotyledons</taxon>
        <taxon>Gunneridae</taxon>
        <taxon>Pentapetalae</taxon>
        <taxon>rosids</taxon>
        <taxon>malvids</taxon>
        <taxon>Brassicales</taxon>
        <taxon>Brassicaceae</taxon>
        <taxon>Arabideae</taxon>
        <taxon>Arabis</taxon>
    </lineage>
</organism>
<evidence type="ECO:0000313" key="3">
    <source>
        <dbReference type="Proteomes" id="UP000489600"/>
    </source>
</evidence>
<evidence type="ECO:0000256" key="1">
    <source>
        <dbReference type="SAM" id="MobiDB-lite"/>
    </source>
</evidence>
<feature type="compositionally biased region" description="Basic and acidic residues" evidence="1">
    <location>
        <begin position="1"/>
        <end position="18"/>
    </location>
</feature>
<feature type="region of interest" description="Disordered" evidence="1">
    <location>
        <begin position="1"/>
        <end position="22"/>
    </location>
</feature>
<dbReference type="Proteomes" id="UP000489600">
    <property type="component" value="Unassembled WGS sequence"/>
</dbReference>
<dbReference type="Gene3D" id="3.10.450.10">
    <property type="match status" value="1"/>
</dbReference>
<proteinExistence type="predicted"/>
<dbReference type="InterPro" id="IPR006525">
    <property type="entry name" value="Cystatin-related_pln"/>
</dbReference>
<dbReference type="PANTHER" id="PTHR31228">
    <property type="entry name" value="CYSTATIN/MONELLIN SUPERFAMILY PROTEIN"/>
    <property type="match status" value="1"/>
</dbReference>
<comment type="caution">
    <text evidence="2">The sequence shown here is derived from an EMBL/GenBank/DDBJ whole genome shotgun (WGS) entry which is preliminary data.</text>
</comment>
<sequence>MDLRKCSTREGESSKLEAMEESPAVAIASVTKRKAEFELEEEESGSEEYGREVYEDEGGKKWRRPEWDVDSFDGLEYRSSEEDVFTDEEEEENWRRYKRLVIGSKGFYVEPGLTAGTIQSTIVGIKPVRDMSTYAGHGETHLEFFEEMSNLCLQKYNQERGLNVEFVQVVRGNFSLGSRSKTYVTFLAKEKPDGPLVEYQAKVWSTFKKGENFPILCRPAPPLPFSIHN</sequence>
<reference evidence="2" key="1">
    <citation type="submission" date="2019-07" db="EMBL/GenBank/DDBJ databases">
        <authorList>
            <person name="Dittberner H."/>
        </authorList>
    </citation>
    <scope>NUCLEOTIDE SEQUENCE [LARGE SCALE GENOMIC DNA]</scope>
</reference>
<accession>A0A565AWH6</accession>
<dbReference type="NCBIfam" id="TIGR01638">
    <property type="entry name" value="Atha_cystat_rel"/>
    <property type="match status" value="1"/>
</dbReference>
<feature type="compositionally biased region" description="Basic and acidic residues" evidence="1">
    <location>
        <begin position="48"/>
        <end position="59"/>
    </location>
</feature>
<keyword evidence="3" id="KW-1185">Reference proteome</keyword>
<dbReference type="AlphaFoldDB" id="A0A565AWH6"/>
<dbReference type="EMBL" id="CABITT030000002">
    <property type="protein sequence ID" value="VVA93768.1"/>
    <property type="molecule type" value="Genomic_DNA"/>
</dbReference>